<evidence type="ECO:0000313" key="1">
    <source>
        <dbReference type="EMBL" id="RAP70462.1"/>
    </source>
</evidence>
<organism evidence="1 2">
    <name type="scientific">Candidatus Erwinia dacicola</name>
    <dbReference type="NCBI Taxonomy" id="252393"/>
    <lineage>
        <taxon>Bacteria</taxon>
        <taxon>Pseudomonadati</taxon>
        <taxon>Pseudomonadota</taxon>
        <taxon>Gammaproteobacteria</taxon>
        <taxon>Enterobacterales</taxon>
        <taxon>Erwiniaceae</taxon>
        <taxon>Erwinia</taxon>
    </lineage>
</organism>
<dbReference type="Proteomes" id="UP000244334">
    <property type="component" value="Unassembled WGS sequence"/>
</dbReference>
<name>A0A328TM70_9GAMM</name>
<accession>A0A328TM70</accession>
<dbReference type="EMBL" id="LJAM02000342">
    <property type="protein sequence ID" value="RAP70462.1"/>
    <property type="molecule type" value="Genomic_DNA"/>
</dbReference>
<evidence type="ECO:0000313" key="2">
    <source>
        <dbReference type="Proteomes" id="UP000244334"/>
    </source>
</evidence>
<gene>
    <name evidence="1" type="ORF">ACZ87_02735</name>
</gene>
<dbReference type="AlphaFoldDB" id="A0A328TM70"/>
<comment type="caution">
    <text evidence="1">The sequence shown here is derived from an EMBL/GenBank/DDBJ whole genome shotgun (WGS) entry which is preliminary data.</text>
</comment>
<sequence>MENKFISYRLQGDILRALFVFHPYAPTGKQYFNCFGERDEFQMMINIMSLVAKGLVSRRAVIV</sequence>
<keyword evidence="2" id="KW-1185">Reference proteome</keyword>
<proteinExistence type="predicted"/>
<protein>
    <submittedName>
        <fullName evidence="1">Uncharacterized protein</fullName>
    </submittedName>
</protein>
<reference evidence="1" key="1">
    <citation type="submission" date="2018-04" db="EMBL/GenBank/DDBJ databases">
        <title>Genomes of the Obligate Erwinia dacicola and Facultative Enterobacter sp. OLF Endosymbionts of the Olive Fruit fly, Bactrocera oleae.</title>
        <authorList>
            <person name="Estes A.M."/>
            <person name="Hearn D.J."/>
            <person name="Agarwal S."/>
            <person name="Pierson E.A."/>
            <person name="Dunning-Hotopp J.C."/>
        </authorList>
    </citation>
    <scope>NUCLEOTIDE SEQUENCE [LARGE SCALE GENOMIC DNA]</scope>
    <source>
        <strain evidence="1">Oroville</strain>
    </source>
</reference>